<feature type="transmembrane region" description="Helical" evidence="1">
    <location>
        <begin position="74"/>
        <end position="91"/>
    </location>
</feature>
<dbReference type="EMBL" id="JYBP01000003">
    <property type="protein sequence ID" value="KJE28379.1"/>
    <property type="molecule type" value="Genomic_DNA"/>
</dbReference>
<keyword evidence="1" id="KW-0472">Membrane</keyword>
<dbReference type="RefSeq" id="WP_044732488.1">
    <property type="nucleotide sequence ID" value="NZ_JYBP01000003.1"/>
</dbReference>
<gene>
    <name evidence="2" type="ORF">LG52_2995</name>
</gene>
<reference evidence="2 3" key="1">
    <citation type="submission" date="2015-01" db="EMBL/GenBank/DDBJ databases">
        <authorList>
            <person name="Filippidou S."/>
            <person name="Jeanneret N."/>
            <person name="Russel-Delif L."/>
            <person name="Junier T."/>
            <person name="Wunderlin T."/>
            <person name="Molina V."/>
            <person name="Johnson S.L."/>
            <person name="Davenport K.W."/>
            <person name="Chain P.S."/>
            <person name="Dorador C."/>
            <person name="Junier P."/>
        </authorList>
    </citation>
    <scope>NUCLEOTIDE SEQUENCE [LARGE SCALE GENOMIC DNA]</scope>
    <source>
        <strain evidence="2 3">Et7/4</strain>
    </source>
</reference>
<organism evidence="2 3">
    <name type="scientific">Geobacillus kaustophilus</name>
    <dbReference type="NCBI Taxonomy" id="1462"/>
    <lineage>
        <taxon>Bacteria</taxon>
        <taxon>Bacillati</taxon>
        <taxon>Bacillota</taxon>
        <taxon>Bacilli</taxon>
        <taxon>Bacillales</taxon>
        <taxon>Anoxybacillaceae</taxon>
        <taxon>Geobacillus</taxon>
        <taxon>Geobacillus thermoleovorans group</taxon>
    </lineage>
</organism>
<dbReference type="SUPFAM" id="SSF103473">
    <property type="entry name" value="MFS general substrate transporter"/>
    <property type="match status" value="1"/>
</dbReference>
<evidence type="ECO:0000256" key="1">
    <source>
        <dbReference type="SAM" id="Phobius"/>
    </source>
</evidence>
<name>A0A0D8BWM0_GEOKU</name>
<feature type="transmembrane region" description="Helical" evidence="1">
    <location>
        <begin position="37"/>
        <end position="62"/>
    </location>
</feature>
<comment type="caution">
    <text evidence="2">The sequence shown here is derived from an EMBL/GenBank/DDBJ whole genome shotgun (WGS) entry which is preliminary data.</text>
</comment>
<dbReference type="PATRIC" id="fig|1462.6.peg.3270"/>
<protein>
    <submittedName>
        <fullName evidence="2">Putative membrane protein</fullName>
    </submittedName>
</protein>
<dbReference type="AlphaFoldDB" id="A0A0D8BWM0"/>
<proteinExistence type="predicted"/>
<evidence type="ECO:0000313" key="3">
    <source>
        <dbReference type="Proteomes" id="UP000032522"/>
    </source>
</evidence>
<dbReference type="InterPro" id="IPR036259">
    <property type="entry name" value="MFS_trans_sf"/>
</dbReference>
<evidence type="ECO:0000313" key="2">
    <source>
        <dbReference type="EMBL" id="KJE28379.1"/>
    </source>
</evidence>
<dbReference type="Proteomes" id="UP000032522">
    <property type="component" value="Unassembled WGS sequence"/>
</dbReference>
<sequence>MKRQLVVYLVPLAAFLGPFTQTIYTPILPEVREAFAASSFLIFQCYMGIAFGPMAGSMLFAAGGYRLAYAVDDLLFLACSLLLAVRIAQAYKQSPSA</sequence>
<keyword evidence="1" id="KW-1133">Transmembrane helix</keyword>
<accession>A0A0D8BWM0</accession>
<keyword evidence="1" id="KW-0812">Transmembrane</keyword>